<feature type="transmembrane region" description="Helical" evidence="1">
    <location>
        <begin position="252"/>
        <end position="276"/>
    </location>
</feature>
<reference evidence="2" key="1">
    <citation type="submission" date="2015-07" db="EMBL/GenBank/DDBJ databases">
        <title>Adaptation to a free-living lifestyle via gene acquisitions in the diplomonad Trepomonas sp. PC1.</title>
        <authorList>
            <person name="Xu F."/>
            <person name="Jerlstrom-Hultqvist J."/>
            <person name="Kolisko M."/>
            <person name="Simpson A.G.B."/>
            <person name="Roger A.J."/>
            <person name="Svard S.G."/>
            <person name="Andersson J.O."/>
        </authorList>
    </citation>
    <scope>NUCLEOTIDE SEQUENCE</scope>
    <source>
        <strain evidence="2">PC1</strain>
    </source>
</reference>
<feature type="non-terminal residue" evidence="2">
    <location>
        <position position="308"/>
    </location>
</feature>
<dbReference type="EMBL" id="GDID01007925">
    <property type="protein sequence ID" value="JAP88681.1"/>
    <property type="molecule type" value="Transcribed_RNA"/>
</dbReference>
<protein>
    <recommendedName>
        <fullName evidence="3">Transmembrane protein</fullName>
    </recommendedName>
</protein>
<keyword evidence="1" id="KW-0472">Membrane</keyword>
<name>A0A146JZ54_9EUKA</name>
<keyword evidence="1" id="KW-0812">Transmembrane</keyword>
<evidence type="ECO:0000256" key="1">
    <source>
        <dbReference type="SAM" id="Phobius"/>
    </source>
</evidence>
<dbReference type="AlphaFoldDB" id="A0A146JZ54"/>
<feature type="transmembrane region" description="Helical" evidence="1">
    <location>
        <begin position="12"/>
        <end position="37"/>
    </location>
</feature>
<feature type="non-terminal residue" evidence="2">
    <location>
        <position position="1"/>
    </location>
</feature>
<organism evidence="2">
    <name type="scientific">Trepomonas sp. PC1</name>
    <dbReference type="NCBI Taxonomy" id="1076344"/>
    <lineage>
        <taxon>Eukaryota</taxon>
        <taxon>Metamonada</taxon>
        <taxon>Diplomonadida</taxon>
        <taxon>Hexamitidae</taxon>
        <taxon>Hexamitinae</taxon>
        <taxon>Trepomonas</taxon>
    </lineage>
</organism>
<evidence type="ECO:0008006" key="3">
    <source>
        <dbReference type="Google" id="ProtNLM"/>
    </source>
</evidence>
<evidence type="ECO:0000313" key="2">
    <source>
        <dbReference type="EMBL" id="JAP88681.1"/>
    </source>
</evidence>
<keyword evidence="1" id="KW-1133">Transmembrane helix</keyword>
<accession>A0A146JZ54</accession>
<proteinExistence type="predicted"/>
<gene>
    <name evidence="2" type="ORF">TPC1_31824</name>
</gene>
<sequence>FYKMPISKYNKAIICLHAVITVFSTITILSFMLILIIRGQQKEYHPLIENEECGIDCRFSQQAPWFPLQYVIPIDIYEGIPTNKYYINQNTDKYRYSICKTVFLHDEQAKYTFKEYSSVLDASITFNLPNMNFPFHDFVVNSPAFIVEFVDKNQGVYIDTKYILPNEQGVIYFKLNSSLGQLVRFPSQHNIKSVSFNYYYTSHCQMYQPFMDLSDYKYIVVQDVSPTRSKIELLPERFYMQTEQNWYGPVDYTYFGIGLLCVLLLVESICYFIFVLRKQCRKNQNYKDWDQMVYEMLKEAPESLVPVV</sequence>